<organism evidence="4 5">
    <name type="scientific">Lipomyces tetrasporus</name>
    <dbReference type="NCBI Taxonomy" id="54092"/>
    <lineage>
        <taxon>Eukaryota</taxon>
        <taxon>Fungi</taxon>
        <taxon>Dikarya</taxon>
        <taxon>Ascomycota</taxon>
        <taxon>Saccharomycotina</taxon>
        <taxon>Lipomycetes</taxon>
        <taxon>Lipomycetales</taxon>
        <taxon>Lipomycetaceae</taxon>
        <taxon>Lipomyces</taxon>
    </lineage>
</organism>
<evidence type="ECO:0000313" key="5">
    <source>
        <dbReference type="Proteomes" id="UP001217417"/>
    </source>
</evidence>
<evidence type="ECO:0000256" key="1">
    <source>
        <dbReference type="ARBA" id="ARBA00022468"/>
    </source>
</evidence>
<dbReference type="GeneID" id="80885722"/>
<dbReference type="GO" id="GO:0005096">
    <property type="term" value="F:GTPase activator activity"/>
    <property type="evidence" value="ECO:0007669"/>
    <property type="project" value="UniProtKB-KW"/>
</dbReference>
<gene>
    <name evidence="4" type="ORF">POJ06DRAFT_296630</name>
</gene>
<sequence>MIIAEVATMSSQRTVEDTRALWKKLFGGSFQSLTALKSSVINGSNICDDSLRSVCWKLFMLLPDLQPDTWANILQTERQKYNELKKKYLAIHLKRAQENEGVPSEEDQEDLNVVNPLSQDVSNPWNTFWKDEDLRKDILRDIERTFPDIDYFRDDKVQHTMLDILFVYTKMNPVVSYQQGMHEILAPIFWVISHDAIRAPGEIPRDDKLMYDTLSADYVEHDSFALFNFIMQHAWEWYAAEGKVKGPSENGRVTPPIVVKARKIQEYYLRHIDPELERHLRQLGVEPQLWGIRWIRLLFGREFEFSRLLNVWDCLFAADAQSLDLVDLVCIAMLIRIRDQLLLADYTGALTLLLRYPVTDAMAPSTFIEDAIFLQVHVTPSGGRRIIEQYAAFDDELDNQQPLHMVNGMLVQSTKGLYQRRAMMEKAMSGIAKNVFDTSERLGVGVNKYVRDRVQDVRVRAATALQNGTGGVQYLTPETSGIGVMPRQGPQHGGARSRPTPQGGRPRNGIATSSAFDEAAYSRERNDKLAQVLTTTLDTLNSLLADVDDQSLCTQALDRIEYVKRCLLFDDLRVDKKYTIPMVTTSPKTSISEESIPTPSLPVPKPPSKSAPADPLDSMWVNSVDSAKASSPSTDMAKTSSSLGSSKIGSSLDAKASILFDSPPMSSSFEFSQAGSSFDRDSLFESKLKPKGHSILSSSISPSSTNLFGSQAGSSTTKPISVSPSASSSTSPALAPISIEEAKMLLGI</sequence>
<dbReference type="FunFam" id="1.10.472.80:FF:000038">
    <property type="entry name" value="TBC1 domain family member 5"/>
    <property type="match status" value="1"/>
</dbReference>
<reference evidence="4" key="1">
    <citation type="submission" date="2023-03" db="EMBL/GenBank/DDBJ databases">
        <title>Near-Complete genome sequence of Lipomyces tetrasporous NRRL Y-64009, an oleaginous yeast capable of growing on lignocellulosic hydrolysates.</title>
        <authorList>
            <consortium name="Lawrence Berkeley National Laboratory"/>
            <person name="Jagtap S.S."/>
            <person name="Liu J.-J."/>
            <person name="Walukiewicz H.E."/>
            <person name="Pangilinan J."/>
            <person name="Lipzen A."/>
            <person name="Ahrendt S."/>
            <person name="Koriabine M."/>
            <person name="Cobaugh K."/>
            <person name="Salamov A."/>
            <person name="Yoshinaga Y."/>
            <person name="Ng V."/>
            <person name="Daum C."/>
            <person name="Grigoriev I.V."/>
            <person name="Slininger P.J."/>
            <person name="Dien B.S."/>
            <person name="Jin Y.-S."/>
            <person name="Rao C.V."/>
        </authorList>
    </citation>
    <scope>NUCLEOTIDE SEQUENCE</scope>
    <source>
        <strain evidence="4">NRRL Y-64009</strain>
    </source>
</reference>
<dbReference type="Gene3D" id="1.10.472.80">
    <property type="entry name" value="Ypt/Rab-GAP domain of gyp1p, domain 3"/>
    <property type="match status" value="1"/>
</dbReference>
<keyword evidence="5" id="KW-1185">Reference proteome</keyword>
<evidence type="ECO:0000256" key="2">
    <source>
        <dbReference type="SAM" id="MobiDB-lite"/>
    </source>
</evidence>
<comment type="caution">
    <text evidence="4">The sequence shown here is derived from an EMBL/GenBank/DDBJ whole genome shotgun (WGS) entry which is preliminary data.</text>
</comment>
<dbReference type="AlphaFoldDB" id="A0AAD7QP47"/>
<dbReference type="RefSeq" id="XP_056042349.1">
    <property type="nucleotide sequence ID" value="XM_056190556.1"/>
</dbReference>
<dbReference type="GO" id="GO:0005737">
    <property type="term" value="C:cytoplasm"/>
    <property type="evidence" value="ECO:0007669"/>
    <property type="project" value="UniProtKB-ARBA"/>
</dbReference>
<feature type="compositionally biased region" description="Low complexity" evidence="2">
    <location>
        <begin position="719"/>
        <end position="733"/>
    </location>
</feature>
<dbReference type="SUPFAM" id="SSF47923">
    <property type="entry name" value="Ypt/Rab-GAP domain of gyp1p"/>
    <property type="match status" value="2"/>
</dbReference>
<dbReference type="PROSITE" id="PS50086">
    <property type="entry name" value="TBC_RABGAP"/>
    <property type="match status" value="1"/>
</dbReference>
<feature type="region of interest" description="Disordered" evidence="2">
    <location>
        <begin position="705"/>
        <end position="733"/>
    </location>
</feature>
<dbReference type="Gene3D" id="1.10.8.270">
    <property type="entry name" value="putative rabgap domain of human tbc1 domain family member 14 like domains"/>
    <property type="match status" value="1"/>
</dbReference>
<feature type="compositionally biased region" description="Polar residues" evidence="2">
    <location>
        <begin position="705"/>
        <end position="718"/>
    </location>
</feature>
<feature type="compositionally biased region" description="Polar residues" evidence="2">
    <location>
        <begin position="586"/>
        <end position="595"/>
    </location>
</feature>
<dbReference type="PANTHER" id="PTHR22957:SF337">
    <property type="entry name" value="TBC1 DOMAIN FAMILY MEMBER 5"/>
    <property type="match status" value="1"/>
</dbReference>
<feature type="compositionally biased region" description="Low complexity" evidence="2">
    <location>
        <begin position="640"/>
        <end position="649"/>
    </location>
</feature>
<dbReference type="FunFam" id="1.10.8.270:FF:000011">
    <property type="entry name" value="TBC1 domain family member 5"/>
    <property type="match status" value="1"/>
</dbReference>
<feature type="domain" description="Rab-GAP TBC" evidence="3">
    <location>
        <begin position="46"/>
        <end position="319"/>
    </location>
</feature>
<feature type="region of interest" description="Disordered" evidence="2">
    <location>
        <begin position="586"/>
        <end position="649"/>
    </location>
</feature>
<feature type="region of interest" description="Disordered" evidence="2">
    <location>
        <begin position="483"/>
        <end position="511"/>
    </location>
</feature>
<name>A0AAD7QP47_9ASCO</name>
<dbReference type="InterPro" id="IPR035969">
    <property type="entry name" value="Rab-GAP_TBC_sf"/>
</dbReference>
<feature type="compositionally biased region" description="Pro residues" evidence="2">
    <location>
        <begin position="599"/>
        <end position="609"/>
    </location>
</feature>
<dbReference type="SMART" id="SM00164">
    <property type="entry name" value="TBC"/>
    <property type="match status" value="1"/>
</dbReference>
<dbReference type="Pfam" id="PF00566">
    <property type="entry name" value="RabGAP-TBC"/>
    <property type="match status" value="1"/>
</dbReference>
<dbReference type="InterPro" id="IPR000195">
    <property type="entry name" value="Rab-GAP-TBC_dom"/>
</dbReference>
<dbReference type="EMBL" id="JARPMG010000008">
    <property type="protein sequence ID" value="KAJ8098899.1"/>
    <property type="molecule type" value="Genomic_DNA"/>
</dbReference>
<proteinExistence type="predicted"/>
<protein>
    <submittedName>
        <fullName evidence="4">Rab-GTPase-TBC domain-containing protein</fullName>
    </submittedName>
</protein>
<feature type="compositionally biased region" description="Polar residues" evidence="2">
    <location>
        <begin position="620"/>
        <end position="639"/>
    </location>
</feature>
<dbReference type="PANTHER" id="PTHR22957">
    <property type="entry name" value="TBC1 DOMAIN FAMILY MEMBER GTPASE-ACTIVATING PROTEIN"/>
    <property type="match status" value="1"/>
</dbReference>
<keyword evidence="1" id="KW-0343">GTPase activation</keyword>
<evidence type="ECO:0000313" key="4">
    <source>
        <dbReference type="EMBL" id="KAJ8098899.1"/>
    </source>
</evidence>
<dbReference type="Proteomes" id="UP001217417">
    <property type="component" value="Unassembled WGS sequence"/>
</dbReference>
<accession>A0AAD7QP47</accession>
<evidence type="ECO:0000259" key="3">
    <source>
        <dbReference type="PROSITE" id="PS50086"/>
    </source>
</evidence>